<dbReference type="Pfam" id="PF00535">
    <property type="entry name" value="Glycos_transf_2"/>
    <property type="match status" value="1"/>
</dbReference>
<dbReference type="Gene3D" id="3.90.550.10">
    <property type="entry name" value="Spore Coat Polysaccharide Biosynthesis Protein SpsA, Chain A"/>
    <property type="match status" value="1"/>
</dbReference>
<dbReference type="Proteomes" id="UP000070467">
    <property type="component" value="Unassembled WGS sequence"/>
</dbReference>
<proteinExistence type="predicted"/>
<dbReference type="RefSeq" id="WP_066128732.1">
    <property type="nucleotide sequence ID" value="NZ_KQ959858.1"/>
</dbReference>
<dbReference type="CDD" id="cd00761">
    <property type="entry name" value="Glyco_tranf_GTA_type"/>
    <property type="match status" value="1"/>
</dbReference>
<gene>
    <name evidence="2" type="ORF">HMPREF1871_00183</name>
</gene>
<accession>A0ABR5TPS4</accession>
<organism evidence="2 3">
    <name type="scientific">Gemelliphila asaccharolytica</name>
    <dbReference type="NCBI Taxonomy" id="502393"/>
    <lineage>
        <taxon>Bacteria</taxon>
        <taxon>Bacillati</taxon>
        <taxon>Bacillota</taxon>
        <taxon>Bacilli</taxon>
        <taxon>Bacillales</taxon>
        <taxon>Gemellaceae</taxon>
        <taxon>Gemelliphila</taxon>
    </lineage>
</organism>
<name>A0ABR5TPS4_9BACL</name>
<dbReference type="InterPro" id="IPR029044">
    <property type="entry name" value="Nucleotide-diphossugar_trans"/>
</dbReference>
<evidence type="ECO:0000313" key="2">
    <source>
        <dbReference type="EMBL" id="KXB58791.1"/>
    </source>
</evidence>
<keyword evidence="3" id="KW-1185">Reference proteome</keyword>
<dbReference type="InterPro" id="IPR001173">
    <property type="entry name" value="Glyco_trans_2-like"/>
</dbReference>
<evidence type="ECO:0000259" key="1">
    <source>
        <dbReference type="Pfam" id="PF00535"/>
    </source>
</evidence>
<evidence type="ECO:0000313" key="3">
    <source>
        <dbReference type="Proteomes" id="UP000070467"/>
    </source>
</evidence>
<sequence length="325" mass="39188">MKNLNFTKDIFVDTILINDEILIKKLKTAKRDYRFSIILSSYRKKENLKNIIENLLLQKEQNFEILIIDDLMTNEIENIYELFFNYENINYIKKQLGSRSSAKNIAISYSKGEYIIFIEEEVKSLNQDYLLNFEKKIKTKYYDIIALKDTIFDYNRTGIEFLNDEILRKKEKIESCLAFYAIKKQFLNLYLLQFSTDILEGENLYFKIKLFNIVKNISYIDNISFIKKEGKRLNDNIIKNNEYISRKLKMIEKIEKYLSNIDNNDYLKYLCGYLYLETLKYVNDIKLEKSILLSIAEREEYFKKDSFFKRFILKISPKIFIKKYL</sequence>
<dbReference type="EMBL" id="LSDB01000005">
    <property type="protein sequence ID" value="KXB58791.1"/>
    <property type="molecule type" value="Genomic_DNA"/>
</dbReference>
<dbReference type="SUPFAM" id="SSF53448">
    <property type="entry name" value="Nucleotide-diphospho-sugar transferases"/>
    <property type="match status" value="1"/>
</dbReference>
<protein>
    <submittedName>
        <fullName evidence="2">Glycosyltransferase, group 2 family protein</fullName>
    </submittedName>
</protein>
<comment type="caution">
    <text evidence="2">The sequence shown here is derived from an EMBL/GenBank/DDBJ whole genome shotgun (WGS) entry which is preliminary data.</text>
</comment>
<feature type="domain" description="Glycosyltransferase 2-like" evidence="1">
    <location>
        <begin position="36"/>
        <end position="118"/>
    </location>
</feature>
<reference evidence="2 3" key="1">
    <citation type="submission" date="2016-01" db="EMBL/GenBank/DDBJ databases">
        <authorList>
            <person name="Mitreva M."/>
            <person name="Pepin K.H."/>
            <person name="Mihindukulasuriya K.A."/>
            <person name="Fulton R."/>
            <person name="Fronick C."/>
            <person name="O'Laughlin M."/>
            <person name="Miner T."/>
            <person name="Herter B."/>
            <person name="Rosa B.A."/>
            <person name="Cordes M."/>
            <person name="Tomlinson C."/>
            <person name="Wollam A."/>
            <person name="Palsikar V.B."/>
            <person name="Mardis E.R."/>
            <person name="Wilson R.K."/>
        </authorList>
    </citation>
    <scope>NUCLEOTIDE SEQUENCE [LARGE SCALE GENOMIC DNA]</scope>
    <source>
        <strain evidence="2 3">KA00071</strain>
    </source>
</reference>